<name>A0A9P3YSQ2_CLODI</name>
<dbReference type="EMBL" id="DAEQIJ010000034">
    <property type="protein sequence ID" value="HBH2622028.1"/>
    <property type="molecule type" value="Genomic_DNA"/>
</dbReference>
<dbReference type="Proteomes" id="UP000879542">
    <property type="component" value="Unassembled WGS sequence"/>
</dbReference>
<comment type="caution">
    <text evidence="2">The sequence shown here is derived from an EMBL/GenBank/DDBJ whole genome shotgun (WGS) entry which is preliminary data.</text>
</comment>
<sequence>MELDVIKKLIEQTNSKHSNFVKKADEAEKYYKNENDIIRDRSPNNIGKVNTTNNPLRNADNRIPFNWFGFLVNQKISYLFTYPPTFDVGDDRVNSKITDILGDRYPKEAKTLGKNASIYSKAWLHIWVDDNNNFQYANIDPRQIRAVYSSDLNRKLLAVLREYKKTDDKGKEYVIYEYWTDECCYTYQNKDGNSNINGLEILNKFIEKNLDNKLETQTNVYKHNFGEVPFIEFLNNDLEVRDLDNVKHLIDVYDKVYSGFVNDIEDIQEVIFVLTNYGGADLTEFLKGLKEYKTIDLQSSGADDKSGLSTITINIPIEARDSLLKTTEKQIYVQGQGVDPKPENFANTSGVALKFLYTLLELKAGLMETEFRLGFAKLVRMICRHLGYSPKRVLQTWTRNMIQNDLELAEICSKSVGIISEKTNLKNHPLVDNAEEEEKQIKKENSQQEYDDLIPNQDGGIDET</sequence>
<proteinExistence type="predicted"/>
<accession>A0A9P3YSQ2</accession>
<dbReference type="NCBIfam" id="TIGR01538">
    <property type="entry name" value="portal_SPP1"/>
    <property type="match status" value="1"/>
</dbReference>
<reference evidence="2" key="2">
    <citation type="submission" date="2021-06" db="EMBL/GenBank/DDBJ databases">
        <authorList>
            <consortium name="NCBI Pathogen Detection Project"/>
        </authorList>
    </citation>
    <scope>NUCLEOTIDE SEQUENCE</scope>
    <source>
        <strain evidence="2">Clostridioides</strain>
    </source>
</reference>
<dbReference type="InterPro" id="IPR021145">
    <property type="entry name" value="Portal_protein_SPP1_Gp6-like"/>
</dbReference>
<evidence type="ECO:0000256" key="1">
    <source>
        <dbReference type="SAM" id="MobiDB-lite"/>
    </source>
</evidence>
<evidence type="ECO:0000313" key="2">
    <source>
        <dbReference type="EMBL" id="HBH2622028.1"/>
    </source>
</evidence>
<dbReference type="GeneID" id="66355723"/>
<organism evidence="2 3">
    <name type="scientific">Clostridioides difficile</name>
    <name type="common">Peptoclostridium difficile</name>
    <dbReference type="NCBI Taxonomy" id="1496"/>
    <lineage>
        <taxon>Bacteria</taxon>
        <taxon>Bacillati</taxon>
        <taxon>Bacillota</taxon>
        <taxon>Clostridia</taxon>
        <taxon>Peptostreptococcales</taxon>
        <taxon>Peptostreptococcaceae</taxon>
        <taxon>Clostridioides</taxon>
    </lineage>
</organism>
<dbReference type="Pfam" id="PF05133">
    <property type="entry name" value="SPP1_portal"/>
    <property type="match status" value="1"/>
</dbReference>
<dbReference type="InterPro" id="IPR006428">
    <property type="entry name" value="Portal_SPP1-type"/>
</dbReference>
<feature type="region of interest" description="Disordered" evidence="1">
    <location>
        <begin position="429"/>
        <end position="464"/>
    </location>
</feature>
<reference evidence="2" key="1">
    <citation type="journal article" date="2018" name="Genome Biol.">
        <title>SKESA: strategic k-mer extension for scrupulous assemblies.</title>
        <authorList>
            <person name="Souvorov A."/>
            <person name="Agarwala R."/>
            <person name="Lipman D.J."/>
        </authorList>
    </citation>
    <scope>NUCLEOTIDE SEQUENCE</scope>
    <source>
        <strain evidence="2">Clostridioides</strain>
    </source>
</reference>
<gene>
    <name evidence="2" type="ORF">KRQ00_003848</name>
</gene>
<protein>
    <submittedName>
        <fullName evidence="2">Phage portal protein</fullName>
    </submittedName>
</protein>
<dbReference type="RefSeq" id="WP_018112737.1">
    <property type="nucleotide sequence ID" value="NZ_BIMY01000039.1"/>
</dbReference>
<dbReference type="AlphaFoldDB" id="A0A9P3YSQ2"/>
<evidence type="ECO:0000313" key="3">
    <source>
        <dbReference type="Proteomes" id="UP000879542"/>
    </source>
</evidence>